<dbReference type="OMA" id="TMHASMA"/>
<dbReference type="KEGG" id="smo:SELMODRAFT_110851"/>
<evidence type="ECO:0000313" key="2">
    <source>
        <dbReference type="EMBL" id="EFJ19474.1"/>
    </source>
</evidence>
<protein>
    <recommendedName>
        <fullName evidence="1">Glutaredoxin domain-containing protein</fullName>
    </recommendedName>
</protein>
<dbReference type="Gramene" id="EFJ21028">
    <property type="protein sequence ID" value="EFJ21028"/>
    <property type="gene ID" value="SELMODRAFT_107780"/>
</dbReference>
<dbReference type="Proteomes" id="UP000001514">
    <property type="component" value="Unassembled WGS sequence"/>
</dbReference>
<dbReference type="InterPro" id="IPR002109">
    <property type="entry name" value="Glutaredoxin"/>
</dbReference>
<dbReference type="Gramene" id="EFJ19474">
    <property type="protein sequence ID" value="EFJ19474"/>
    <property type="gene ID" value="SELMODRAFT_110851"/>
</dbReference>
<sequence length="184" mass="20614">MGLLDSEEDEDDAKDPLERFELRCPPGGENNVVLYCTSLRGIRKTYEECHGVQMILHSLGVYIDERDVSMHSDFRLELKELLDNIEPAAACCVPRLFIRGRYIGGAEEVRRLHEEGKLVKMLEGIRKEDPFSVCDGCGGLRFIPCLECSGSCKLVVRDLPSGMSQVSRCPDCNENGLIRCPICC</sequence>
<dbReference type="HOGENOM" id="CLU_029893_3_2_1"/>
<dbReference type="KEGG" id="smo:SELMODRAFT_107780"/>
<dbReference type="AlphaFoldDB" id="D8S318"/>
<evidence type="ECO:0000259" key="1">
    <source>
        <dbReference type="Pfam" id="PF00462"/>
    </source>
</evidence>
<dbReference type="Pfam" id="PF23733">
    <property type="entry name" value="GRXCR1-2_C"/>
    <property type="match status" value="1"/>
</dbReference>
<dbReference type="InParanoid" id="D8S318"/>
<dbReference type="eggNOG" id="KOG2824">
    <property type="taxonomic scope" value="Eukaryota"/>
</dbReference>
<dbReference type="Pfam" id="PF00462">
    <property type="entry name" value="Glutaredoxin"/>
    <property type="match status" value="1"/>
</dbReference>
<keyword evidence="4" id="KW-1185">Reference proteome</keyword>
<reference evidence="3 4" key="1">
    <citation type="journal article" date="2011" name="Science">
        <title>The Selaginella genome identifies genetic changes associated with the evolution of vascular plants.</title>
        <authorList>
            <person name="Banks J.A."/>
            <person name="Nishiyama T."/>
            <person name="Hasebe M."/>
            <person name="Bowman J.L."/>
            <person name="Gribskov M."/>
            <person name="dePamphilis C."/>
            <person name="Albert V.A."/>
            <person name="Aono N."/>
            <person name="Aoyama T."/>
            <person name="Ambrose B.A."/>
            <person name="Ashton N.W."/>
            <person name="Axtell M.J."/>
            <person name="Barker E."/>
            <person name="Barker M.S."/>
            <person name="Bennetzen J.L."/>
            <person name="Bonawitz N.D."/>
            <person name="Chapple C."/>
            <person name="Cheng C."/>
            <person name="Correa L.G."/>
            <person name="Dacre M."/>
            <person name="DeBarry J."/>
            <person name="Dreyer I."/>
            <person name="Elias M."/>
            <person name="Engstrom E.M."/>
            <person name="Estelle M."/>
            <person name="Feng L."/>
            <person name="Finet C."/>
            <person name="Floyd S.K."/>
            <person name="Frommer W.B."/>
            <person name="Fujita T."/>
            <person name="Gramzow L."/>
            <person name="Gutensohn M."/>
            <person name="Harholt J."/>
            <person name="Hattori M."/>
            <person name="Heyl A."/>
            <person name="Hirai T."/>
            <person name="Hiwatashi Y."/>
            <person name="Ishikawa M."/>
            <person name="Iwata M."/>
            <person name="Karol K.G."/>
            <person name="Koehler B."/>
            <person name="Kolukisaoglu U."/>
            <person name="Kubo M."/>
            <person name="Kurata T."/>
            <person name="Lalonde S."/>
            <person name="Li K."/>
            <person name="Li Y."/>
            <person name="Litt A."/>
            <person name="Lyons E."/>
            <person name="Manning G."/>
            <person name="Maruyama T."/>
            <person name="Michael T.P."/>
            <person name="Mikami K."/>
            <person name="Miyazaki S."/>
            <person name="Morinaga S."/>
            <person name="Murata T."/>
            <person name="Mueller-Roeber B."/>
            <person name="Nelson D.R."/>
            <person name="Obara M."/>
            <person name="Oguri Y."/>
            <person name="Olmstead R.G."/>
            <person name="Onodera N."/>
            <person name="Petersen B.L."/>
            <person name="Pils B."/>
            <person name="Prigge M."/>
            <person name="Rensing S.A."/>
            <person name="Riano-Pachon D.M."/>
            <person name="Roberts A.W."/>
            <person name="Sato Y."/>
            <person name="Scheller H.V."/>
            <person name="Schulz B."/>
            <person name="Schulz C."/>
            <person name="Shakirov E.V."/>
            <person name="Shibagaki N."/>
            <person name="Shinohara N."/>
            <person name="Shippen D.E."/>
            <person name="Soerensen I."/>
            <person name="Sotooka R."/>
            <person name="Sugimoto N."/>
            <person name="Sugita M."/>
            <person name="Sumikawa N."/>
            <person name="Tanurdzic M."/>
            <person name="Theissen G."/>
            <person name="Ulvskov P."/>
            <person name="Wakazuki S."/>
            <person name="Weng J.K."/>
            <person name="Willats W.W."/>
            <person name="Wipf D."/>
            <person name="Wolf P.G."/>
            <person name="Yang L."/>
            <person name="Zimmer A.D."/>
            <person name="Zhu Q."/>
            <person name="Mitros T."/>
            <person name="Hellsten U."/>
            <person name="Loque D."/>
            <person name="Otillar R."/>
            <person name="Salamov A."/>
            <person name="Schmutz J."/>
            <person name="Shapiro H."/>
            <person name="Lindquist E."/>
            <person name="Lucas S."/>
            <person name="Rokhsar D."/>
            <person name="Grigoriev I.V."/>
        </authorList>
    </citation>
    <scope>NUCLEOTIDE SEQUENCE [LARGE SCALE GENOMIC DNA]</scope>
</reference>
<evidence type="ECO:0000313" key="3">
    <source>
        <dbReference type="EMBL" id="EFJ21028.1"/>
    </source>
</evidence>
<dbReference type="PANTHER" id="PTHR45669:SF22">
    <property type="entry name" value="GLUTAREDOXIN DOMAIN-CONTAINING CYSTEINE-RICH PROTEIN CG12206-RELATED"/>
    <property type="match status" value="1"/>
</dbReference>
<gene>
    <name evidence="3" type="ORF">SELMODRAFT_107780</name>
    <name evidence="2" type="ORF">SELMODRAFT_110851</name>
</gene>
<dbReference type="STRING" id="88036.D8S318"/>
<dbReference type="SUPFAM" id="SSF52833">
    <property type="entry name" value="Thioredoxin-like"/>
    <property type="match status" value="1"/>
</dbReference>
<dbReference type="EMBL" id="GL377606">
    <property type="protein sequence ID" value="EFJ19474.1"/>
    <property type="molecule type" value="Genomic_DNA"/>
</dbReference>
<feature type="domain" description="Glutaredoxin" evidence="1">
    <location>
        <begin position="33"/>
        <end position="103"/>
    </location>
</feature>
<dbReference type="CDD" id="cd03031">
    <property type="entry name" value="GRX_GRX_like"/>
    <property type="match status" value="1"/>
</dbReference>
<organism evidence="4">
    <name type="scientific">Selaginella moellendorffii</name>
    <name type="common">Spikemoss</name>
    <dbReference type="NCBI Taxonomy" id="88036"/>
    <lineage>
        <taxon>Eukaryota</taxon>
        <taxon>Viridiplantae</taxon>
        <taxon>Streptophyta</taxon>
        <taxon>Embryophyta</taxon>
        <taxon>Tracheophyta</taxon>
        <taxon>Lycopodiopsida</taxon>
        <taxon>Selaginellales</taxon>
        <taxon>Selaginellaceae</taxon>
        <taxon>Selaginella</taxon>
    </lineage>
</organism>
<evidence type="ECO:0000313" key="4">
    <source>
        <dbReference type="Proteomes" id="UP000001514"/>
    </source>
</evidence>
<name>D8S318_SELML</name>
<dbReference type="Gene3D" id="3.40.30.10">
    <property type="entry name" value="Glutaredoxin"/>
    <property type="match status" value="1"/>
</dbReference>
<dbReference type="EMBL" id="GL377600">
    <property type="protein sequence ID" value="EFJ21028.1"/>
    <property type="molecule type" value="Genomic_DNA"/>
</dbReference>
<accession>D8S318</accession>
<dbReference type="InterPro" id="IPR036249">
    <property type="entry name" value="Thioredoxin-like_sf"/>
</dbReference>
<dbReference type="FunCoup" id="D8S318">
    <property type="interactions" value="93"/>
</dbReference>
<dbReference type="PANTHER" id="PTHR45669">
    <property type="entry name" value="GLUTAREDOXIN DOMAIN-CONTAINING CYSTEINE-RICH PROTEIN CG12206-RELATED"/>
    <property type="match status" value="1"/>
</dbReference>
<proteinExistence type="predicted"/>
<dbReference type="PROSITE" id="PS51354">
    <property type="entry name" value="GLUTAREDOXIN_2"/>
    <property type="match status" value="1"/>
</dbReference>